<dbReference type="Pfam" id="PF06738">
    <property type="entry name" value="ThrE"/>
    <property type="match status" value="1"/>
</dbReference>
<evidence type="ECO:0000256" key="2">
    <source>
        <dbReference type="ARBA" id="ARBA00022475"/>
    </source>
</evidence>
<feature type="transmembrane region" description="Helical" evidence="7">
    <location>
        <begin position="242"/>
        <end position="264"/>
    </location>
</feature>
<feature type="transmembrane region" description="Helical" evidence="7">
    <location>
        <begin position="209"/>
        <end position="230"/>
    </location>
</feature>
<dbReference type="PANTHER" id="PTHR34390:SF2">
    <property type="entry name" value="SUCCINATE TRANSPORTER SUBUNIT YJJP-RELATED"/>
    <property type="match status" value="1"/>
</dbReference>
<feature type="transmembrane region" description="Helical" evidence="7">
    <location>
        <begin position="424"/>
        <end position="444"/>
    </location>
</feature>
<comment type="caution">
    <text evidence="10">The sequence shown here is derived from an EMBL/GenBank/DDBJ whole genome shotgun (WGS) entry which is preliminary data.</text>
</comment>
<dbReference type="Proteomes" id="UP000295500">
    <property type="component" value="Unassembled WGS sequence"/>
</dbReference>
<feature type="transmembrane region" description="Helical" evidence="7">
    <location>
        <begin position="156"/>
        <end position="176"/>
    </location>
</feature>
<organism evidence="10 11">
    <name type="scientific">Aminicella lysinilytica</name>
    <dbReference type="NCBI Taxonomy" id="433323"/>
    <lineage>
        <taxon>Bacteria</taxon>
        <taxon>Bacillati</taxon>
        <taxon>Bacillota</taxon>
        <taxon>Clostridia</taxon>
        <taxon>Peptostreptococcales</taxon>
        <taxon>Anaerovoracaceae</taxon>
        <taxon>Aminicella</taxon>
    </lineage>
</organism>
<dbReference type="InterPro" id="IPR050539">
    <property type="entry name" value="ThrE_Dicarb/AminoAcid_Exp"/>
</dbReference>
<keyword evidence="2" id="KW-1003">Cell membrane</keyword>
<protein>
    <submittedName>
        <fullName evidence="10">Uncharacterized membrane protein YjjP (DUF1212 family)</fullName>
    </submittedName>
</protein>
<name>A0A4R6PXB7_9FIRM</name>
<evidence type="ECO:0000256" key="6">
    <source>
        <dbReference type="ARBA" id="ARBA00034125"/>
    </source>
</evidence>
<evidence type="ECO:0000256" key="7">
    <source>
        <dbReference type="SAM" id="Phobius"/>
    </source>
</evidence>
<dbReference type="RefSeq" id="WP_133529303.1">
    <property type="nucleotide sequence ID" value="NZ_SNXO01000058.1"/>
</dbReference>
<keyword evidence="5 7" id="KW-0472">Membrane</keyword>
<dbReference type="GO" id="GO:0015744">
    <property type="term" value="P:succinate transport"/>
    <property type="evidence" value="ECO:0007669"/>
    <property type="project" value="TreeGrafter"/>
</dbReference>
<sequence>MTHTEKRSKLKRRADNRRRFTRHHMAIPWHDYAVSNNETPAVDAELREKSSIIGRVGLIMLSCGTGAWRVRDSMNIIAEVLGVTCTADVGLVSIEYTCMDGSHNDTQTLDLKATTVNTHKLALMEDFLTSFEEKGNTMSVEQIHTELDKLQNKPGLYSPLSVGLAAALACGAFTFLLGGGPIEMSCAFFGAGIGNWVRRKMNDMHEQLFACTAASVAVACLVYVAIIKALEIFFGVSPAHEAGYICAMLFVIPGFPFITSGIDLSKLDMRSGIERMTYSIMIIVVATLVAWITATTIHFQPADFVPLELGVWTLMGLRVLASFCGVYGFSIMFNSPRKMAAMAGLIGAVANTLRLELVDLTTMPAAAAAFFGALVAGLLASLVKKYIGFPRISLTVPSIVIMVPGLYMYRAFYNIGVTSIAMGAYWFTKAMMIVLALPLGLIFARIFTDSRFRHCN</sequence>
<evidence type="ECO:0000256" key="1">
    <source>
        <dbReference type="ARBA" id="ARBA00004651"/>
    </source>
</evidence>
<dbReference type="GO" id="GO:0005886">
    <property type="term" value="C:plasma membrane"/>
    <property type="evidence" value="ECO:0007669"/>
    <property type="project" value="UniProtKB-SubCell"/>
</dbReference>
<accession>A0A4R6PXB7</accession>
<dbReference type="Pfam" id="PF12821">
    <property type="entry name" value="ThrE_2"/>
    <property type="match status" value="1"/>
</dbReference>
<feature type="transmembrane region" description="Helical" evidence="7">
    <location>
        <begin position="394"/>
        <end position="412"/>
    </location>
</feature>
<dbReference type="InterPro" id="IPR024528">
    <property type="entry name" value="ThrE_2"/>
</dbReference>
<evidence type="ECO:0000313" key="11">
    <source>
        <dbReference type="Proteomes" id="UP000295500"/>
    </source>
</evidence>
<evidence type="ECO:0000259" key="8">
    <source>
        <dbReference type="Pfam" id="PF06738"/>
    </source>
</evidence>
<reference evidence="10 11" key="1">
    <citation type="submission" date="2019-03" db="EMBL/GenBank/DDBJ databases">
        <title>Genomic Encyclopedia of Type Strains, Phase IV (KMG-IV): sequencing the most valuable type-strain genomes for metagenomic binning, comparative biology and taxonomic classification.</title>
        <authorList>
            <person name="Goeker M."/>
        </authorList>
    </citation>
    <scope>NUCLEOTIDE SEQUENCE [LARGE SCALE GENOMIC DNA]</scope>
    <source>
        <strain evidence="10 11">DSM 28287</strain>
    </source>
</reference>
<feature type="domain" description="Threonine/serine exporter-like N-terminal" evidence="8">
    <location>
        <begin position="52"/>
        <end position="294"/>
    </location>
</feature>
<gene>
    <name evidence="10" type="ORF">EV211_1582</name>
</gene>
<dbReference type="InterPro" id="IPR010619">
    <property type="entry name" value="ThrE-like_N"/>
</dbReference>
<feature type="transmembrane region" description="Helical" evidence="7">
    <location>
        <begin position="276"/>
        <end position="299"/>
    </location>
</feature>
<dbReference type="AlphaFoldDB" id="A0A4R6PXB7"/>
<dbReference type="PANTHER" id="PTHR34390">
    <property type="entry name" value="UPF0442 PROTEIN YJJB-RELATED"/>
    <property type="match status" value="1"/>
</dbReference>
<evidence type="ECO:0000256" key="4">
    <source>
        <dbReference type="ARBA" id="ARBA00022989"/>
    </source>
</evidence>
<feature type="domain" description="Threonine/Serine exporter ThrE" evidence="9">
    <location>
        <begin position="319"/>
        <end position="445"/>
    </location>
</feature>
<evidence type="ECO:0000259" key="9">
    <source>
        <dbReference type="Pfam" id="PF12821"/>
    </source>
</evidence>
<keyword evidence="11" id="KW-1185">Reference proteome</keyword>
<keyword evidence="3 7" id="KW-0812">Transmembrane</keyword>
<feature type="transmembrane region" description="Helical" evidence="7">
    <location>
        <begin position="340"/>
        <end position="357"/>
    </location>
</feature>
<evidence type="ECO:0000256" key="5">
    <source>
        <dbReference type="ARBA" id="ARBA00023136"/>
    </source>
</evidence>
<dbReference type="EMBL" id="SNXO01000058">
    <property type="protein sequence ID" value="TDP46637.1"/>
    <property type="molecule type" value="Genomic_DNA"/>
</dbReference>
<evidence type="ECO:0000256" key="3">
    <source>
        <dbReference type="ARBA" id="ARBA00022692"/>
    </source>
</evidence>
<evidence type="ECO:0000313" key="10">
    <source>
        <dbReference type="EMBL" id="TDP46637.1"/>
    </source>
</evidence>
<keyword evidence="4 7" id="KW-1133">Transmembrane helix</keyword>
<feature type="transmembrane region" description="Helical" evidence="7">
    <location>
        <begin position="363"/>
        <end position="382"/>
    </location>
</feature>
<dbReference type="OrthoDB" id="2148488at2"/>
<dbReference type="GO" id="GO:0022857">
    <property type="term" value="F:transmembrane transporter activity"/>
    <property type="evidence" value="ECO:0007669"/>
    <property type="project" value="InterPro"/>
</dbReference>
<comment type="subcellular location">
    <subcellularLocation>
        <location evidence="1">Cell membrane</location>
        <topology evidence="1">Multi-pass membrane protein</topology>
    </subcellularLocation>
</comment>
<proteinExistence type="inferred from homology"/>
<feature type="transmembrane region" description="Helical" evidence="7">
    <location>
        <begin position="311"/>
        <end position="333"/>
    </location>
</feature>
<comment type="similarity">
    <text evidence="6">Belongs to the ThrE exporter (TC 2.A.79) family.</text>
</comment>